<reference evidence="2" key="1">
    <citation type="submission" date="2017-09" db="EMBL/GenBank/DDBJ databases">
        <title>Polyketide synthases of a Diaporthe helianthi virulent isolate.</title>
        <authorList>
            <person name="Baroncelli R."/>
        </authorList>
    </citation>
    <scope>NUCLEOTIDE SEQUENCE [LARGE SCALE GENOMIC DNA]</scope>
    <source>
        <strain evidence="2">7/96</strain>
    </source>
</reference>
<feature type="transmembrane region" description="Helical" evidence="1">
    <location>
        <begin position="12"/>
        <end position="32"/>
    </location>
</feature>
<protein>
    <submittedName>
        <fullName evidence="2">Uncharacterized protein</fullName>
    </submittedName>
</protein>
<dbReference type="AlphaFoldDB" id="A0A2P5I4C6"/>
<dbReference type="EMBL" id="MAVT02000276">
    <property type="protein sequence ID" value="POS77358.1"/>
    <property type="molecule type" value="Genomic_DNA"/>
</dbReference>
<comment type="caution">
    <text evidence="2">The sequence shown here is derived from an EMBL/GenBank/DDBJ whole genome shotgun (WGS) entry which is preliminary data.</text>
</comment>
<proteinExistence type="predicted"/>
<keyword evidence="1" id="KW-0472">Membrane</keyword>
<name>A0A2P5I4C6_DIAHE</name>
<organism evidence="2 3">
    <name type="scientific">Diaporthe helianthi</name>
    <dbReference type="NCBI Taxonomy" id="158607"/>
    <lineage>
        <taxon>Eukaryota</taxon>
        <taxon>Fungi</taxon>
        <taxon>Dikarya</taxon>
        <taxon>Ascomycota</taxon>
        <taxon>Pezizomycotina</taxon>
        <taxon>Sordariomycetes</taxon>
        <taxon>Sordariomycetidae</taxon>
        <taxon>Diaporthales</taxon>
        <taxon>Diaporthaceae</taxon>
        <taxon>Diaporthe</taxon>
    </lineage>
</organism>
<evidence type="ECO:0000313" key="2">
    <source>
        <dbReference type="EMBL" id="POS77358.1"/>
    </source>
</evidence>
<keyword evidence="3" id="KW-1185">Reference proteome</keyword>
<keyword evidence="1" id="KW-1133">Transmembrane helix</keyword>
<accession>A0A2P5I4C6</accession>
<evidence type="ECO:0000256" key="1">
    <source>
        <dbReference type="SAM" id="Phobius"/>
    </source>
</evidence>
<dbReference type="Proteomes" id="UP000094444">
    <property type="component" value="Unassembled WGS sequence"/>
</dbReference>
<keyword evidence="1" id="KW-0812">Transmembrane</keyword>
<evidence type="ECO:0000313" key="3">
    <source>
        <dbReference type="Proteomes" id="UP000094444"/>
    </source>
</evidence>
<sequence>MLLAASPGLLHRLLVAAGILLGVVLLAALIFWRTLRCACIRWLLGESVVSVVVCGVVEAVKLGTLKRWIVEVRGGGRDTLAEVQRIEVW</sequence>
<dbReference type="InParanoid" id="A0A2P5I4C6"/>
<gene>
    <name evidence="2" type="ORF">DHEL01_v204237</name>
</gene>